<organism evidence="1 2">
    <name type="scientific">Musa troglodytarum</name>
    <name type="common">fe'i banana</name>
    <dbReference type="NCBI Taxonomy" id="320322"/>
    <lineage>
        <taxon>Eukaryota</taxon>
        <taxon>Viridiplantae</taxon>
        <taxon>Streptophyta</taxon>
        <taxon>Embryophyta</taxon>
        <taxon>Tracheophyta</taxon>
        <taxon>Spermatophyta</taxon>
        <taxon>Magnoliopsida</taxon>
        <taxon>Liliopsida</taxon>
        <taxon>Zingiberales</taxon>
        <taxon>Musaceae</taxon>
        <taxon>Musa</taxon>
    </lineage>
</organism>
<dbReference type="Proteomes" id="UP001055439">
    <property type="component" value="Chromosome 8"/>
</dbReference>
<gene>
    <name evidence="1" type="ORF">MUK42_33447</name>
</gene>
<evidence type="ECO:0000313" key="2">
    <source>
        <dbReference type="Proteomes" id="UP001055439"/>
    </source>
</evidence>
<sequence length="58" mass="6424">MIRSGSSQGILPALLDAGPRGCMDLQQNRLVYSVLMELQLQPCQEFRTRENTKTKSGG</sequence>
<dbReference type="EMBL" id="CP097510">
    <property type="protein sequence ID" value="URE26144.1"/>
    <property type="molecule type" value="Genomic_DNA"/>
</dbReference>
<accession>A0A9E7H285</accession>
<name>A0A9E7H285_9LILI</name>
<keyword evidence="2" id="KW-1185">Reference proteome</keyword>
<reference evidence="1" key="1">
    <citation type="submission" date="2022-05" db="EMBL/GenBank/DDBJ databases">
        <title>The Musa troglodytarum L. genome provides insights into the mechanism of non-climacteric behaviour and enrichment of carotenoids.</title>
        <authorList>
            <person name="Wang J."/>
        </authorList>
    </citation>
    <scope>NUCLEOTIDE SEQUENCE</scope>
    <source>
        <tissue evidence="1">Leaf</tissue>
    </source>
</reference>
<proteinExistence type="predicted"/>
<evidence type="ECO:0000313" key="1">
    <source>
        <dbReference type="EMBL" id="URE26144.1"/>
    </source>
</evidence>
<dbReference type="AlphaFoldDB" id="A0A9E7H285"/>
<protein>
    <submittedName>
        <fullName evidence="1">Uncharacterized protein</fullName>
    </submittedName>
</protein>